<accession>A0A0L7D127</accession>
<dbReference type="RefSeq" id="WP_052790523.1">
    <property type="nucleotide sequence ID" value="NZ_AVQC01000009.1"/>
</dbReference>
<keyword evidence="4" id="KW-0418">Kinase</keyword>
<dbReference type="GO" id="GO:0004673">
    <property type="term" value="F:protein histidine kinase activity"/>
    <property type="evidence" value="ECO:0007669"/>
    <property type="project" value="UniProtKB-EC"/>
</dbReference>
<dbReference type="PANTHER" id="PTHR43711:SF1">
    <property type="entry name" value="HISTIDINE KINASE 1"/>
    <property type="match status" value="1"/>
</dbReference>
<evidence type="ECO:0000259" key="7">
    <source>
        <dbReference type="PROSITE" id="PS50109"/>
    </source>
</evidence>
<protein>
    <recommendedName>
        <fullName evidence="2">histidine kinase</fullName>
        <ecNumber evidence="2">2.7.13.3</ecNumber>
    </recommendedName>
</protein>
<sequence>MEYADRILINSTRLSSLTGNILLLSWLDHQQIEMGRERFSLDEQIRETLLMFEPQWSAKHIELEVDLDSMDYVGNAVKFAGQNGRINVLLHAADGNARVSIIDNGPGMDAETASYIYDRFYQADTSRSTAGNGLGLTLTKRIVDLHHGTIAVSSIPGTGTAFTVTLPAISQDRRSQPSERSCGRRAGAVGCAGSS</sequence>
<keyword evidence="5" id="KW-0902">Two-component regulatory system</keyword>
<reference evidence="8 9" key="1">
    <citation type="journal article" date="2015" name="Int J Genomics">
        <title>Comparative Genomics Revealed Genetic Diversity and Species/Strain-Level Differences in Carbohydrate Metabolism of Three Probiotic Bifidobacterial Species.</title>
        <authorList>
            <person name="Odamaki T."/>
            <person name="Horigome A."/>
            <person name="Sugahara H."/>
            <person name="Hashikura N."/>
            <person name="Minami J."/>
            <person name="Xiao J.Z."/>
            <person name="Abe F."/>
        </authorList>
    </citation>
    <scope>NUCLEOTIDE SEQUENCE [LARGE SCALE GENOMIC DNA]</scope>
    <source>
        <strain evidence="8 9">MCC 1114</strain>
    </source>
</reference>
<dbReference type="Pfam" id="PF02518">
    <property type="entry name" value="HATPase_c"/>
    <property type="match status" value="1"/>
</dbReference>
<evidence type="ECO:0000256" key="2">
    <source>
        <dbReference type="ARBA" id="ARBA00012438"/>
    </source>
</evidence>
<name>A0A0L7D127_BIFBR</name>
<evidence type="ECO:0000313" key="8">
    <source>
        <dbReference type="EMBL" id="KOA65662.1"/>
    </source>
</evidence>
<proteinExistence type="predicted"/>
<dbReference type="SMART" id="SM00387">
    <property type="entry name" value="HATPase_c"/>
    <property type="match status" value="1"/>
</dbReference>
<dbReference type="InterPro" id="IPR003594">
    <property type="entry name" value="HATPase_dom"/>
</dbReference>
<dbReference type="EMBL" id="AVQC01000009">
    <property type="protein sequence ID" value="KOA65662.1"/>
    <property type="molecule type" value="Genomic_DNA"/>
</dbReference>
<dbReference type="Gene3D" id="3.30.565.10">
    <property type="entry name" value="Histidine kinase-like ATPase, C-terminal domain"/>
    <property type="match status" value="1"/>
</dbReference>
<evidence type="ECO:0000256" key="6">
    <source>
        <dbReference type="SAM" id="MobiDB-lite"/>
    </source>
</evidence>
<gene>
    <name evidence="8" type="ORF">BBM1114_05960</name>
</gene>
<feature type="region of interest" description="Disordered" evidence="6">
    <location>
        <begin position="170"/>
        <end position="195"/>
    </location>
</feature>
<dbReference type="GO" id="GO:0000160">
    <property type="term" value="P:phosphorelay signal transduction system"/>
    <property type="evidence" value="ECO:0007669"/>
    <property type="project" value="UniProtKB-KW"/>
</dbReference>
<dbReference type="PRINTS" id="PR00344">
    <property type="entry name" value="BCTRLSENSOR"/>
</dbReference>
<dbReference type="InterPro" id="IPR004358">
    <property type="entry name" value="Sig_transdc_His_kin-like_C"/>
</dbReference>
<dbReference type="InterPro" id="IPR050736">
    <property type="entry name" value="Sensor_HK_Regulatory"/>
</dbReference>
<dbReference type="AlphaFoldDB" id="A0A0L7D127"/>
<comment type="caution">
    <text evidence="8">The sequence shown here is derived from an EMBL/GenBank/DDBJ whole genome shotgun (WGS) entry which is preliminary data.</text>
</comment>
<evidence type="ECO:0000256" key="5">
    <source>
        <dbReference type="ARBA" id="ARBA00023012"/>
    </source>
</evidence>
<organism evidence="8 9">
    <name type="scientific">Bifidobacterium breve MCC 1114</name>
    <dbReference type="NCBI Taxonomy" id="1365964"/>
    <lineage>
        <taxon>Bacteria</taxon>
        <taxon>Bacillati</taxon>
        <taxon>Actinomycetota</taxon>
        <taxon>Actinomycetes</taxon>
        <taxon>Bifidobacteriales</taxon>
        <taxon>Bifidobacteriaceae</taxon>
        <taxon>Bifidobacterium</taxon>
    </lineage>
</organism>
<evidence type="ECO:0000313" key="9">
    <source>
        <dbReference type="Proteomes" id="UP000036802"/>
    </source>
</evidence>
<feature type="compositionally biased region" description="Low complexity" evidence="6">
    <location>
        <begin position="184"/>
        <end position="195"/>
    </location>
</feature>
<dbReference type="PATRIC" id="fig|1365964.3.peg.1201"/>
<evidence type="ECO:0000256" key="4">
    <source>
        <dbReference type="ARBA" id="ARBA00022777"/>
    </source>
</evidence>
<dbReference type="PROSITE" id="PS50109">
    <property type="entry name" value="HIS_KIN"/>
    <property type="match status" value="1"/>
</dbReference>
<comment type="catalytic activity">
    <reaction evidence="1">
        <text>ATP + protein L-histidine = ADP + protein N-phospho-L-histidine.</text>
        <dbReference type="EC" id="2.7.13.3"/>
    </reaction>
</comment>
<dbReference type="InterPro" id="IPR005467">
    <property type="entry name" value="His_kinase_dom"/>
</dbReference>
<dbReference type="PANTHER" id="PTHR43711">
    <property type="entry name" value="TWO-COMPONENT HISTIDINE KINASE"/>
    <property type="match status" value="1"/>
</dbReference>
<dbReference type="SUPFAM" id="SSF55874">
    <property type="entry name" value="ATPase domain of HSP90 chaperone/DNA topoisomerase II/histidine kinase"/>
    <property type="match status" value="1"/>
</dbReference>
<dbReference type="CDD" id="cd00075">
    <property type="entry name" value="HATPase"/>
    <property type="match status" value="1"/>
</dbReference>
<dbReference type="Proteomes" id="UP000036802">
    <property type="component" value="Unassembled WGS sequence"/>
</dbReference>
<dbReference type="EC" id="2.7.13.3" evidence="2"/>
<keyword evidence="3" id="KW-0808">Transferase</keyword>
<evidence type="ECO:0000256" key="1">
    <source>
        <dbReference type="ARBA" id="ARBA00000085"/>
    </source>
</evidence>
<feature type="domain" description="Histidine kinase" evidence="7">
    <location>
        <begin position="71"/>
        <end position="170"/>
    </location>
</feature>
<dbReference type="InterPro" id="IPR036890">
    <property type="entry name" value="HATPase_C_sf"/>
</dbReference>
<evidence type="ECO:0000256" key="3">
    <source>
        <dbReference type="ARBA" id="ARBA00022679"/>
    </source>
</evidence>